<dbReference type="InterPro" id="IPR036259">
    <property type="entry name" value="MFS_trans_sf"/>
</dbReference>
<feature type="transmembrane region" description="Helical" evidence="7">
    <location>
        <begin position="43"/>
        <end position="69"/>
    </location>
</feature>
<dbReference type="AlphaFoldDB" id="A0A1H8BSK6"/>
<name>A0A1H8BSK6_9PROT</name>
<dbReference type="EMBL" id="FOCP01000003">
    <property type="protein sequence ID" value="SEM85756.1"/>
    <property type="molecule type" value="Genomic_DNA"/>
</dbReference>
<comment type="subcellular location">
    <subcellularLocation>
        <location evidence="1">Cell membrane</location>
        <topology evidence="1">Multi-pass membrane protein</topology>
    </subcellularLocation>
</comment>
<feature type="transmembrane region" description="Helical" evidence="7">
    <location>
        <begin position="81"/>
        <end position="101"/>
    </location>
</feature>
<dbReference type="InterPro" id="IPR050189">
    <property type="entry name" value="MFS_Efflux_Transporters"/>
</dbReference>
<evidence type="ECO:0000256" key="4">
    <source>
        <dbReference type="ARBA" id="ARBA00022989"/>
    </source>
</evidence>
<evidence type="ECO:0000256" key="5">
    <source>
        <dbReference type="ARBA" id="ARBA00023136"/>
    </source>
</evidence>
<evidence type="ECO:0000313" key="9">
    <source>
        <dbReference type="EMBL" id="SEM85756.1"/>
    </source>
</evidence>
<evidence type="ECO:0000259" key="8">
    <source>
        <dbReference type="PROSITE" id="PS50850"/>
    </source>
</evidence>
<feature type="transmembrane region" description="Helical" evidence="7">
    <location>
        <begin position="199"/>
        <end position="217"/>
    </location>
</feature>
<feature type="transmembrane region" description="Helical" evidence="7">
    <location>
        <begin position="283"/>
        <end position="303"/>
    </location>
</feature>
<dbReference type="RefSeq" id="WP_090627842.1">
    <property type="nucleotide sequence ID" value="NZ_FOCP01000003.1"/>
</dbReference>
<dbReference type="SUPFAM" id="SSF103473">
    <property type="entry name" value="MFS general substrate transporter"/>
    <property type="match status" value="1"/>
</dbReference>
<feature type="transmembrane region" description="Helical" evidence="7">
    <location>
        <begin position="310"/>
        <end position="328"/>
    </location>
</feature>
<proteinExistence type="predicted"/>
<feature type="transmembrane region" description="Helical" evidence="7">
    <location>
        <begin position="246"/>
        <end position="271"/>
    </location>
</feature>
<dbReference type="InterPro" id="IPR011701">
    <property type="entry name" value="MFS"/>
</dbReference>
<feature type="transmembrane region" description="Helical" evidence="7">
    <location>
        <begin position="371"/>
        <end position="396"/>
    </location>
</feature>
<dbReference type="PANTHER" id="PTHR43124">
    <property type="entry name" value="PURINE EFFLUX PUMP PBUE"/>
    <property type="match status" value="1"/>
</dbReference>
<dbReference type="Gene3D" id="1.20.1250.20">
    <property type="entry name" value="MFS general substrate transporter like domains"/>
    <property type="match status" value="1"/>
</dbReference>
<feature type="compositionally biased region" description="Polar residues" evidence="6">
    <location>
        <begin position="1"/>
        <end position="17"/>
    </location>
</feature>
<keyword evidence="2" id="KW-1003">Cell membrane</keyword>
<dbReference type="GO" id="GO:0022857">
    <property type="term" value="F:transmembrane transporter activity"/>
    <property type="evidence" value="ECO:0007669"/>
    <property type="project" value="InterPro"/>
</dbReference>
<evidence type="ECO:0000256" key="2">
    <source>
        <dbReference type="ARBA" id="ARBA00022475"/>
    </source>
</evidence>
<dbReference type="Pfam" id="PF07690">
    <property type="entry name" value="MFS_1"/>
    <property type="match status" value="1"/>
</dbReference>
<dbReference type="OrthoDB" id="9812221at2"/>
<feature type="transmembrane region" description="Helical" evidence="7">
    <location>
        <begin position="134"/>
        <end position="159"/>
    </location>
</feature>
<feature type="transmembrane region" description="Helical" evidence="7">
    <location>
        <begin position="402"/>
        <end position="423"/>
    </location>
</feature>
<feature type="transmembrane region" description="Helical" evidence="7">
    <location>
        <begin position="334"/>
        <end position="359"/>
    </location>
</feature>
<feature type="transmembrane region" description="Helical" evidence="7">
    <location>
        <begin position="108"/>
        <end position="128"/>
    </location>
</feature>
<evidence type="ECO:0000313" key="10">
    <source>
        <dbReference type="Proteomes" id="UP000199459"/>
    </source>
</evidence>
<gene>
    <name evidence="9" type="ORF">SAMN05216325_10383</name>
</gene>
<dbReference type="GO" id="GO:0005886">
    <property type="term" value="C:plasma membrane"/>
    <property type="evidence" value="ECO:0007669"/>
    <property type="project" value="UniProtKB-SubCell"/>
</dbReference>
<dbReference type="CDD" id="cd17324">
    <property type="entry name" value="MFS_NepI_like"/>
    <property type="match status" value="1"/>
</dbReference>
<keyword evidence="3 7" id="KW-0812">Transmembrane</keyword>
<dbReference type="Proteomes" id="UP000199459">
    <property type="component" value="Unassembled WGS sequence"/>
</dbReference>
<evidence type="ECO:0000256" key="3">
    <source>
        <dbReference type="ARBA" id="ARBA00022692"/>
    </source>
</evidence>
<protein>
    <submittedName>
        <fullName evidence="9">Predicted arabinose efflux permease, MFS family</fullName>
    </submittedName>
</protein>
<organism evidence="9 10">
    <name type="scientific">Nitrosomonas marina</name>
    <dbReference type="NCBI Taxonomy" id="917"/>
    <lineage>
        <taxon>Bacteria</taxon>
        <taxon>Pseudomonadati</taxon>
        <taxon>Pseudomonadota</taxon>
        <taxon>Betaproteobacteria</taxon>
        <taxon>Nitrosomonadales</taxon>
        <taxon>Nitrosomonadaceae</taxon>
        <taxon>Nitrosomonas</taxon>
    </lineage>
</organism>
<accession>A0A1H8BSK6</accession>
<dbReference type="PROSITE" id="PS50850">
    <property type="entry name" value="MFS"/>
    <property type="match status" value="1"/>
</dbReference>
<evidence type="ECO:0000256" key="7">
    <source>
        <dbReference type="SAM" id="Phobius"/>
    </source>
</evidence>
<reference evidence="9 10" key="1">
    <citation type="submission" date="2016-10" db="EMBL/GenBank/DDBJ databases">
        <authorList>
            <person name="de Groot N.N."/>
        </authorList>
    </citation>
    <scope>NUCLEOTIDE SEQUENCE [LARGE SCALE GENOMIC DNA]</scope>
    <source>
        <strain evidence="9 10">Nm22</strain>
    </source>
</reference>
<evidence type="ECO:0000256" key="1">
    <source>
        <dbReference type="ARBA" id="ARBA00004651"/>
    </source>
</evidence>
<feature type="transmembrane region" description="Helical" evidence="7">
    <location>
        <begin position="171"/>
        <end position="193"/>
    </location>
</feature>
<feature type="domain" description="Major facilitator superfamily (MFS) profile" evidence="8">
    <location>
        <begin position="43"/>
        <end position="431"/>
    </location>
</feature>
<dbReference type="InterPro" id="IPR020846">
    <property type="entry name" value="MFS_dom"/>
</dbReference>
<feature type="region of interest" description="Disordered" evidence="6">
    <location>
        <begin position="1"/>
        <end position="22"/>
    </location>
</feature>
<keyword evidence="5 7" id="KW-0472">Membrane</keyword>
<dbReference type="PANTHER" id="PTHR43124:SF3">
    <property type="entry name" value="CHLORAMPHENICOL EFFLUX PUMP RV0191"/>
    <property type="match status" value="1"/>
</dbReference>
<keyword evidence="4 7" id="KW-1133">Transmembrane helix</keyword>
<evidence type="ECO:0000256" key="6">
    <source>
        <dbReference type="SAM" id="MobiDB-lite"/>
    </source>
</evidence>
<sequence length="437" mass="48061">MSETSKTPLIPNPSATTLEHGGGSEIVDCGAVPDTETINEWPVLLVLSAVQFVHILDFMMIMPLGPAFFRLFEITPKQFGLLVTVYTFSAAASSFLVAFIIDRFDRKHALIVLCSGFMLAMLLCAASVNYQMLLYSRAIAGVFGGLMSATVFSIIADLIPEWRRGKATGTVMSSFSFVAVAGMPAGLFLVGLLSWRVPFIVLAILSFIIIFTANRLLPSVKTHIHQAHRYDPAGQLKNIFMNRNHIFAFLLIGMLMFSAYLVIPFISTYMVTNVGMQVSDLPYLYFFGGLFSFFTANLFGRFTDRYGRRVMFGVLAMLSLVPVLWITHISEAPLFMALTASTLFMILVTGRVIPLMALVTTAVRPHLRGSFMTFHMSIQQLSAGLGSLLAGSMMVMTAHGKILHYDTVGTLAAFITVIGILLVTKLRSVEEIDAKLQ</sequence>
<dbReference type="STRING" id="917.SAMN05216326_104123"/>